<dbReference type="SUPFAM" id="SSF53163">
    <property type="entry name" value="HybD-like"/>
    <property type="match status" value="1"/>
</dbReference>
<organism evidence="1 2">
    <name type="scientific">Geochorda subterranea</name>
    <dbReference type="NCBI Taxonomy" id="3109564"/>
    <lineage>
        <taxon>Bacteria</taxon>
        <taxon>Bacillati</taxon>
        <taxon>Bacillota</taxon>
        <taxon>Limnochordia</taxon>
        <taxon>Limnochordales</taxon>
        <taxon>Geochordaceae</taxon>
        <taxon>Geochorda</taxon>
    </lineage>
</organism>
<dbReference type="InterPro" id="IPR023430">
    <property type="entry name" value="Pept_HybD-like_dom_sf"/>
</dbReference>
<dbReference type="GO" id="GO:0006508">
    <property type="term" value="P:proteolysis"/>
    <property type="evidence" value="ECO:0007669"/>
    <property type="project" value="UniProtKB-KW"/>
</dbReference>
<keyword evidence="1" id="KW-0378">Hydrolase</keyword>
<dbReference type="EMBL" id="CP141614">
    <property type="protein sequence ID" value="WRP14659.1"/>
    <property type="molecule type" value="Genomic_DNA"/>
</dbReference>
<dbReference type="InterPro" id="IPR009665">
    <property type="entry name" value="YyaC"/>
</dbReference>
<dbReference type="Proteomes" id="UP001333102">
    <property type="component" value="Chromosome"/>
</dbReference>
<gene>
    <name evidence="1" type="primary">yyaC</name>
    <name evidence="1" type="ORF">VLY81_00365</name>
</gene>
<protein>
    <submittedName>
        <fullName evidence="1">Spore protease YyaC</fullName>
    </submittedName>
</protein>
<dbReference type="GO" id="GO:0008233">
    <property type="term" value="F:peptidase activity"/>
    <property type="evidence" value="ECO:0007669"/>
    <property type="project" value="UniProtKB-KW"/>
</dbReference>
<dbReference type="NCBIfam" id="TIGR02841">
    <property type="entry name" value="spore_YyaC"/>
    <property type="match status" value="1"/>
</dbReference>
<name>A0ABZ1BPM4_9FIRM</name>
<evidence type="ECO:0000313" key="2">
    <source>
        <dbReference type="Proteomes" id="UP001333102"/>
    </source>
</evidence>
<dbReference type="Pfam" id="PF06866">
    <property type="entry name" value="DUF1256"/>
    <property type="match status" value="1"/>
</dbReference>
<accession>A0ABZ1BPM4</accession>
<keyword evidence="2" id="KW-1185">Reference proteome</keyword>
<evidence type="ECO:0000313" key="1">
    <source>
        <dbReference type="EMBL" id="WRP14659.1"/>
    </source>
</evidence>
<keyword evidence="1" id="KW-0645">Protease</keyword>
<proteinExistence type="predicted"/>
<reference evidence="2" key="1">
    <citation type="submission" date="2023-12" db="EMBL/GenBank/DDBJ databases">
        <title>Novel isolates from deep terrestrial aquifers shed light on the physiology and ecology of the class Limnochordia.</title>
        <authorList>
            <person name="Karnachuk O.V."/>
            <person name="Lukina A.P."/>
            <person name="Avakyan M.R."/>
            <person name="Kadnikov V."/>
            <person name="Begmatov S."/>
            <person name="Beletsky A.V."/>
            <person name="Mardanov A.V."/>
            <person name="Ravin N.V."/>
        </authorList>
    </citation>
    <scope>NUCLEOTIDE SEQUENCE [LARGE SCALE GENOMIC DNA]</scope>
    <source>
        <strain evidence="2">LN</strain>
    </source>
</reference>
<sequence>MKSRASGNHASALREGAAEDGLVGRVHYRDPQAAWQLADYLLRLLEPHPGAWEQPAVVCIGTDRSTGDALGPLVGSQLARLAPQLRVYGTLDEPVHATNLAETLVRLARASPTFVLAIDACLGRAENVGSLTVRSGPLRPGTGVRKSLPAVGHAHIVGVVNVGGFMEYLVLQNTRLGIVWQMAQVIAAGVVHAAKQASELLHMRSRAFS</sequence>
<dbReference type="RefSeq" id="WP_324669019.1">
    <property type="nucleotide sequence ID" value="NZ_CP141614.1"/>
</dbReference>